<organism evidence="5 6">
    <name type="scientific">Algoriphagus aquimarinus</name>
    <dbReference type="NCBI Taxonomy" id="237018"/>
    <lineage>
        <taxon>Bacteria</taxon>
        <taxon>Pseudomonadati</taxon>
        <taxon>Bacteroidota</taxon>
        <taxon>Cytophagia</taxon>
        <taxon>Cytophagales</taxon>
        <taxon>Cyclobacteriaceae</taxon>
        <taxon>Algoriphagus</taxon>
    </lineage>
</organism>
<keyword evidence="2" id="KW-0328">Glycosyltransferase</keyword>
<proteinExistence type="inferred from homology"/>
<dbReference type="PANTHER" id="PTHR43179">
    <property type="entry name" value="RHAMNOSYLTRANSFERASE WBBL"/>
    <property type="match status" value="1"/>
</dbReference>
<sequence>MNNLNKSKFAILLVTYNREELLSQILDAICINQWDYQSFIVIDNCSEDGTPDILKTYSNQLSFTNLRASENLGHGAGLALGLEYLSSLKQKPEYLIFLEDDSIPQRELPEILISQISSSDFSLLAPLGSIKTLGKRTLIFPPHGEIKEVDFAVFDGAVMKWELVSKVGIPVPDWFMMVDDYEYCYRVKKAGFKIGVVHNDFHQILHLGAGSGFSRSSLWRGYYQERNYVFFVKKHFTLFNFTDFVIFFGKRVFGSLAAPDRSQRIKLKFIGLWHGLINKKGRTLDPKTLQFIS</sequence>
<evidence type="ECO:0000256" key="3">
    <source>
        <dbReference type="ARBA" id="ARBA00022679"/>
    </source>
</evidence>
<protein>
    <submittedName>
        <fullName evidence="5">Glycosyltransferase</fullName>
    </submittedName>
</protein>
<dbReference type="Pfam" id="PF00535">
    <property type="entry name" value="Glycos_transf_2"/>
    <property type="match status" value="1"/>
</dbReference>
<dbReference type="InterPro" id="IPR029044">
    <property type="entry name" value="Nucleotide-diphossugar_trans"/>
</dbReference>
<dbReference type="RefSeq" id="WP_146921288.1">
    <property type="nucleotide sequence ID" value="NZ_VORW01000032.1"/>
</dbReference>
<dbReference type="GO" id="GO:0016757">
    <property type="term" value="F:glycosyltransferase activity"/>
    <property type="evidence" value="ECO:0007669"/>
    <property type="project" value="UniProtKB-KW"/>
</dbReference>
<reference evidence="5 6" key="1">
    <citation type="submission" date="2019-08" db="EMBL/GenBank/DDBJ databases">
        <title>Genomes sequence of Algoriphagus aquimarinus ACAM450.</title>
        <authorList>
            <person name="Bowman J.P."/>
        </authorList>
    </citation>
    <scope>NUCLEOTIDE SEQUENCE [LARGE SCALE GENOMIC DNA]</scope>
    <source>
        <strain evidence="5 6">ACAM 450</strain>
    </source>
</reference>
<keyword evidence="3 5" id="KW-0808">Transferase</keyword>
<feature type="domain" description="Glycosyltransferase 2-like" evidence="4">
    <location>
        <begin position="11"/>
        <end position="120"/>
    </location>
</feature>
<name>A0A5C7A923_9BACT</name>
<dbReference type="Proteomes" id="UP000321935">
    <property type="component" value="Unassembled WGS sequence"/>
</dbReference>
<dbReference type="PANTHER" id="PTHR43179:SF12">
    <property type="entry name" value="GALACTOFURANOSYLTRANSFERASE GLFT2"/>
    <property type="match status" value="1"/>
</dbReference>
<dbReference type="AlphaFoldDB" id="A0A5C7A923"/>
<evidence type="ECO:0000313" key="5">
    <source>
        <dbReference type="EMBL" id="TXE02403.1"/>
    </source>
</evidence>
<dbReference type="SUPFAM" id="SSF53448">
    <property type="entry name" value="Nucleotide-diphospho-sugar transferases"/>
    <property type="match status" value="1"/>
</dbReference>
<comment type="caution">
    <text evidence="5">The sequence shown here is derived from an EMBL/GenBank/DDBJ whole genome shotgun (WGS) entry which is preliminary data.</text>
</comment>
<evidence type="ECO:0000256" key="2">
    <source>
        <dbReference type="ARBA" id="ARBA00022676"/>
    </source>
</evidence>
<accession>A0A5C7A923</accession>
<dbReference type="InterPro" id="IPR001173">
    <property type="entry name" value="Glyco_trans_2-like"/>
</dbReference>
<gene>
    <name evidence="5" type="ORF">ESV85_21435</name>
</gene>
<evidence type="ECO:0000256" key="1">
    <source>
        <dbReference type="ARBA" id="ARBA00006739"/>
    </source>
</evidence>
<dbReference type="Gene3D" id="3.90.550.10">
    <property type="entry name" value="Spore Coat Polysaccharide Biosynthesis Protein SpsA, Chain A"/>
    <property type="match status" value="1"/>
</dbReference>
<evidence type="ECO:0000259" key="4">
    <source>
        <dbReference type="Pfam" id="PF00535"/>
    </source>
</evidence>
<comment type="similarity">
    <text evidence="1">Belongs to the glycosyltransferase 2 family.</text>
</comment>
<dbReference type="EMBL" id="VORW01000032">
    <property type="protein sequence ID" value="TXE02403.1"/>
    <property type="molecule type" value="Genomic_DNA"/>
</dbReference>
<dbReference type="OrthoDB" id="9771846at2"/>
<evidence type="ECO:0000313" key="6">
    <source>
        <dbReference type="Proteomes" id="UP000321935"/>
    </source>
</evidence>